<comment type="caution">
    <text evidence="2">The sequence shown here is derived from an EMBL/GenBank/DDBJ whole genome shotgun (WGS) entry which is preliminary data.</text>
</comment>
<gene>
    <name evidence="2" type="ORF">WMY93_018539</name>
</gene>
<keyword evidence="3" id="KW-1185">Reference proteome</keyword>
<dbReference type="EMBL" id="JBBPFD010000013">
    <property type="protein sequence ID" value="KAK7901770.1"/>
    <property type="molecule type" value="Genomic_DNA"/>
</dbReference>
<organism evidence="2 3">
    <name type="scientific">Mugilogobius chulae</name>
    <name type="common">yellowstripe goby</name>
    <dbReference type="NCBI Taxonomy" id="88201"/>
    <lineage>
        <taxon>Eukaryota</taxon>
        <taxon>Metazoa</taxon>
        <taxon>Chordata</taxon>
        <taxon>Craniata</taxon>
        <taxon>Vertebrata</taxon>
        <taxon>Euteleostomi</taxon>
        <taxon>Actinopterygii</taxon>
        <taxon>Neopterygii</taxon>
        <taxon>Teleostei</taxon>
        <taxon>Neoteleostei</taxon>
        <taxon>Acanthomorphata</taxon>
        <taxon>Gobiaria</taxon>
        <taxon>Gobiiformes</taxon>
        <taxon>Gobioidei</taxon>
        <taxon>Gobiidae</taxon>
        <taxon>Gobionellinae</taxon>
        <taxon>Mugilogobius</taxon>
    </lineage>
</organism>
<feature type="region of interest" description="Disordered" evidence="1">
    <location>
        <begin position="15"/>
        <end position="46"/>
    </location>
</feature>
<name>A0AAW0NUC0_9GOBI</name>
<accession>A0AAW0NUC0</accession>
<evidence type="ECO:0000313" key="3">
    <source>
        <dbReference type="Proteomes" id="UP001460270"/>
    </source>
</evidence>
<feature type="compositionally biased region" description="Low complexity" evidence="1">
    <location>
        <begin position="15"/>
        <end position="31"/>
    </location>
</feature>
<dbReference type="AlphaFoldDB" id="A0AAW0NUC0"/>
<reference evidence="3" key="1">
    <citation type="submission" date="2024-04" db="EMBL/GenBank/DDBJ databases">
        <title>Salinicola lusitanus LLJ914,a marine bacterium isolated from the Okinawa Trough.</title>
        <authorList>
            <person name="Li J."/>
        </authorList>
    </citation>
    <scope>NUCLEOTIDE SEQUENCE [LARGE SCALE GENOMIC DNA]</scope>
</reference>
<evidence type="ECO:0000256" key="1">
    <source>
        <dbReference type="SAM" id="MobiDB-lite"/>
    </source>
</evidence>
<evidence type="ECO:0000313" key="2">
    <source>
        <dbReference type="EMBL" id="KAK7901770.1"/>
    </source>
</evidence>
<protein>
    <submittedName>
        <fullName evidence="2">Uncharacterized protein</fullName>
    </submittedName>
</protein>
<dbReference type="Proteomes" id="UP001460270">
    <property type="component" value="Unassembled WGS sequence"/>
</dbReference>
<proteinExistence type="predicted"/>
<sequence>MSQGKLLQELRLSETETCSSFSEEIASSPSEQQNQKDAPMGDKDTVEKFLDNNPQFATQYFEKKIKADVITSAFNNTVQVKEPSSYKDVTAIQSRSSFLSW</sequence>